<reference evidence="1" key="1">
    <citation type="submission" date="2020-01" db="EMBL/GenBank/DDBJ databases">
        <authorList>
            <person name="Meier V. D."/>
            <person name="Meier V D."/>
        </authorList>
    </citation>
    <scope>NUCLEOTIDE SEQUENCE</scope>
    <source>
        <strain evidence="1">HLG_WM_MAG_03</strain>
    </source>
</reference>
<evidence type="ECO:0000313" key="1">
    <source>
        <dbReference type="EMBL" id="CAA6800210.1"/>
    </source>
</evidence>
<accession>A0A6S6RY27</accession>
<dbReference type="EMBL" id="CACVAR010000067">
    <property type="protein sequence ID" value="CAA6800210.1"/>
    <property type="molecule type" value="Genomic_DNA"/>
</dbReference>
<proteinExistence type="predicted"/>
<sequence>MEEFFVIRKRKIDKSWNLSDLHEPNNAFDYCEQMLDIPEEYIVEAGMSSEGLEITIIDANEDDDWYMQLQRSA</sequence>
<organism evidence="1">
    <name type="scientific">uncultured Sulfurovum sp</name>
    <dbReference type="NCBI Taxonomy" id="269237"/>
    <lineage>
        <taxon>Bacteria</taxon>
        <taxon>Pseudomonadati</taxon>
        <taxon>Campylobacterota</taxon>
        <taxon>Epsilonproteobacteria</taxon>
        <taxon>Campylobacterales</taxon>
        <taxon>Sulfurovaceae</taxon>
        <taxon>Sulfurovum</taxon>
        <taxon>environmental samples</taxon>
    </lineage>
</organism>
<dbReference type="AlphaFoldDB" id="A0A6S6RY27"/>
<gene>
    <name evidence="1" type="ORF">HELGO_WM31956</name>
</gene>
<protein>
    <submittedName>
        <fullName evidence="1">Uncharacterized protein</fullName>
    </submittedName>
</protein>
<name>A0A6S6RY27_9BACT</name>